<organism evidence="2 3">
    <name type="scientific">Anaeromassilibacillus senegalensis</name>
    <dbReference type="NCBI Taxonomy" id="1673717"/>
    <lineage>
        <taxon>Bacteria</taxon>
        <taxon>Bacillati</taxon>
        <taxon>Bacillota</taxon>
        <taxon>Clostridia</taxon>
        <taxon>Eubacteriales</taxon>
        <taxon>Acutalibacteraceae</taxon>
        <taxon>Anaeromassilibacillus</taxon>
    </lineage>
</organism>
<dbReference type="EMBL" id="JAFBIT010000001">
    <property type="protein sequence ID" value="MCF2652048.1"/>
    <property type="molecule type" value="Genomic_DNA"/>
</dbReference>
<accession>A0ABS9CLL9</accession>
<dbReference type="Pfam" id="PF10087">
    <property type="entry name" value="DUF2325"/>
    <property type="match status" value="1"/>
</dbReference>
<keyword evidence="3" id="KW-1185">Reference proteome</keyword>
<name>A0ABS9CLL9_9FIRM</name>
<evidence type="ECO:0000256" key="1">
    <source>
        <dbReference type="ARBA" id="ARBA00007189"/>
    </source>
</evidence>
<evidence type="ECO:0000313" key="3">
    <source>
        <dbReference type="Proteomes" id="UP001299220"/>
    </source>
</evidence>
<dbReference type="RefSeq" id="WP_235323071.1">
    <property type="nucleotide sequence ID" value="NZ_JAFBIT010000001.1"/>
</dbReference>
<protein>
    <submittedName>
        <fullName evidence="2">DUF2325 domain-containing protein</fullName>
    </submittedName>
</protein>
<evidence type="ECO:0000313" key="2">
    <source>
        <dbReference type="EMBL" id="MCF2652048.1"/>
    </source>
</evidence>
<proteinExistence type="inferred from homology"/>
<comment type="similarity">
    <text evidence="1">Belongs to the UPF0751 family.</text>
</comment>
<comment type="caution">
    <text evidence="2">The sequence shown here is derived from an EMBL/GenBank/DDBJ whole genome shotgun (WGS) entry which is preliminary data.</text>
</comment>
<reference evidence="2 3" key="1">
    <citation type="submission" date="2020-12" db="EMBL/GenBank/DDBJ databases">
        <title>Whole genome sequences of gut porcine anaerobes.</title>
        <authorList>
            <person name="Kubasova T."/>
            <person name="Jahodarova E."/>
            <person name="Rychlik I."/>
        </authorList>
    </citation>
    <scope>NUCLEOTIDE SEQUENCE [LARGE SCALE GENOMIC DNA]</scope>
    <source>
        <strain evidence="2 3">An867</strain>
    </source>
</reference>
<gene>
    <name evidence="2" type="ORF">JQM67_05480</name>
</gene>
<sequence length="99" mass="10784">MSVVIVGGNERMVCQYMDICKHHGCKAKVYVKESGSLKKKLGTPDYLLLFTSTVSHKMMLSASREAKRNNIPIAYVGSSSASALHSVLADCCATMRDGR</sequence>
<dbReference type="Proteomes" id="UP001299220">
    <property type="component" value="Unassembled WGS sequence"/>
</dbReference>
<dbReference type="InterPro" id="IPR016772">
    <property type="entry name" value="UCP020408"/>
</dbReference>